<dbReference type="AlphaFoldDB" id="A0A1L8R9W6"/>
<reference evidence="2 4" key="2">
    <citation type="submission" date="2015-08" db="EMBL/GenBank/DDBJ databases">
        <title>Enterococcus genome sequence.</title>
        <authorList>
            <person name="Acedo J.Z."/>
            <person name="Vederas J.C."/>
        </authorList>
    </citation>
    <scope>NUCLEOTIDE SEQUENCE [LARGE SCALE GENOMIC DNA]</scope>
    <source>
        <strain evidence="2 4">49</strain>
    </source>
</reference>
<gene>
    <name evidence="2" type="ORF">AKL21_12085</name>
    <name evidence="1" type="ORF">RU96_GL000027</name>
</gene>
<dbReference type="EMBL" id="LHUG01000013">
    <property type="protein sequence ID" value="PAB00037.1"/>
    <property type="molecule type" value="Genomic_DNA"/>
</dbReference>
<proteinExistence type="predicted"/>
<protein>
    <submittedName>
        <fullName evidence="1">Uncharacterized protein</fullName>
    </submittedName>
</protein>
<dbReference type="EMBL" id="JXKG01000001">
    <property type="protein sequence ID" value="OJG16560.1"/>
    <property type="molecule type" value="Genomic_DNA"/>
</dbReference>
<comment type="caution">
    <text evidence="1">The sequence shown here is derived from an EMBL/GenBank/DDBJ whole genome shotgun (WGS) entry which is preliminary data.</text>
</comment>
<organism evidence="1 3">
    <name type="scientific">Enterococcus canintestini</name>
    <dbReference type="NCBI Taxonomy" id="317010"/>
    <lineage>
        <taxon>Bacteria</taxon>
        <taxon>Bacillati</taxon>
        <taxon>Bacillota</taxon>
        <taxon>Bacilli</taxon>
        <taxon>Lactobacillales</taxon>
        <taxon>Enterococcaceae</taxon>
        <taxon>Enterococcus</taxon>
    </lineage>
</organism>
<dbReference type="RefSeq" id="WP_071863529.1">
    <property type="nucleotide sequence ID" value="NZ_JBHLVQ010000015.1"/>
</dbReference>
<dbReference type="OrthoDB" id="2136618at2"/>
<evidence type="ECO:0000313" key="3">
    <source>
        <dbReference type="Proteomes" id="UP000182835"/>
    </source>
</evidence>
<sequence length="326" mass="38408">MSKKAKKSNNPFFNLASEQFEELNDEFYKNYNKDYYSIKLDSLLKMIESSESYCKGSNMKVGILEYERSFEEEEILKYAKTELAVTVFHCLESFLRLYMAHCSMRGCPWLDLADMTLTKYNNNIQKLKKQVYNIFNLSDFTDDEIITAVFYGSKSVPAEIIDKTNLTEKEIVERFKRYIQFAVTYLDNRQDYNSYKHGLQITQKENGFSYGGTRGTNEILSVHGDSLTYLQVKKDDKNNKRWVKTTKWIDYKQQATLIFFFNLLIADVIDIWSPDREKYLKTFPIVVTIEELLENRENYVGGKIGREIEGFQVTEMSRGLLYYEND</sequence>
<accession>A0A1L8R9W6</accession>
<name>A0A1L8R9W6_9ENTE</name>
<evidence type="ECO:0000313" key="2">
    <source>
        <dbReference type="EMBL" id="PAB00037.1"/>
    </source>
</evidence>
<dbReference type="Proteomes" id="UP000216797">
    <property type="component" value="Unassembled WGS sequence"/>
</dbReference>
<dbReference type="Proteomes" id="UP000182835">
    <property type="component" value="Unassembled WGS sequence"/>
</dbReference>
<reference evidence="1 3" key="1">
    <citation type="submission" date="2014-12" db="EMBL/GenBank/DDBJ databases">
        <title>Draft genome sequences of 29 type strains of Enterococci.</title>
        <authorList>
            <person name="Zhong Z."/>
            <person name="Sun Z."/>
            <person name="Liu W."/>
            <person name="Zhang W."/>
            <person name="Zhang H."/>
        </authorList>
    </citation>
    <scope>NUCLEOTIDE SEQUENCE [LARGE SCALE GENOMIC DNA]</scope>
    <source>
        <strain evidence="1 3">DSM 21207</strain>
    </source>
</reference>
<keyword evidence="4" id="KW-1185">Reference proteome</keyword>
<evidence type="ECO:0000313" key="4">
    <source>
        <dbReference type="Proteomes" id="UP000216797"/>
    </source>
</evidence>
<evidence type="ECO:0000313" key="1">
    <source>
        <dbReference type="EMBL" id="OJG16560.1"/>
    </source>
</evidence>